<evidence type="ECO:0000256" key="1">
    <source>
        <dbReference type="SAM" id="Phobius"/>
    </source>
</evidence>
<feature type="transmembrane region" description="Helical" evidence="1">
    <location>
        <begin position="12"/>
        <end position="31"/>
    </location>
</feature>
<feature type="transmembrane region" description="Helical" evidence="1">
    <location>
        <begin position="110"/>
        <end position="131"/>
    </location>
</feature>
<dbReference type="AlphaFoldDB" id="A0A1Y3GBR4"/>
<proteinExistence type="predicted"/>
<keyword evidence="1" id="KW-0472">Membrane</keyword>
<accession>A0A1Y3GBR4</accession>
<dbReference type="EMBL" id="MRZU01000003">
    <property type="protein sequence ID" value="OUJ18902.1"/>
    <property type="molecule type" value="Genomic_DNA"/>
</dbReference>
<keyword evidence="1" id="KW-1133">Transmembrane helix</keyword>
<evidence type="ECO:0000313" key="3">
    <source>
        <dbReference type="Proteomes" id="UP000195137"/>
    </source>
</evidence>
<dbReference type="Proteomes" id="UP000195137">
    <property type="component" value="Unassembled WGS sequence"/>
</dbReference>
<reference evidence="2 3" key="1">
    <citation type="submission" date="2016-12" db="EMBL/GenBank/DDBJ databases">
        <title>Discovery of methanogenic haloarchaea.</title>
        <authorList>
            <person name="Sorokin D.Y."/>
            <person name="Makarova K.S."/>
            <person name="Abbas B."/>
            <person name="Ferrer M."/>
            <person name="Golyshin P.N."/>
        </authorList>
    </citation>
    <scope>NUCLEOTIDE SEQUENCE [LARGE SCALE GENOMIC DNA]</scope>
    <source>
        <strain evidence="2">AMET1</strain>
    </source>
</reference>
<name>A0A1Y3GBR4_9EURY</name>
<feature type="transmembrane region" description="Helical" evidence="1">
    <location>
        <begin position="37"/>
        <end position="63"/>
    </location>
</feature>
<comment type="caution">
    <text evidence="2">The sequence shown here is derived from an EMBL/GenBank/DDBJ whole genome shotgun (WGS) entry which is preliminary data.</text>
</comment>
<organism evidence="2 3">
    <name type="scientific">Methanonatronarchaeum thermophilum</name>
    <dbReference type="NCBI Taxonomy" id="1927129"/>
    <lineage>
        <taxon>Archaea</taxon>
        <taxon>Methanobacteriati</taxon>
        <taxon>Methanobacteriota</taxon>
        <taxon>Methanonatronarchaeia</taxon>
        <taxon>Methanonatronarchaeales</taxon>
        <taxon>Methanonatronarchaeaceae</taxon>
        <taxon>Methanonatronarchaeum</taxon>
    </lineage>
</organism>
<evidence type="ECO:0000313" key="2">
    <source>
        <dbReference type="EMBL" id="OUJ18902.1"/>
    </source>
</evidence>
<gene>
    <name evidence="2" type="ORF">AMET1_0553</name>
</gene>
<protein>
    <submittedName>
        <fullName evidence="2">Putative membrane protein</fullName>
    </submittedName>
</protein>
<dbReference type="RefSeq" id="WP_086636954.1">
    <property type="nucleotide sequence ID" value="NZ_MRZU01000003.1"/>
</dbReference>
<sequence length="555" mass="64944">MLRKMLSWDKPQWTLFIVALFLIIQFLIGRTPAEDHIIALLSALITAKAAIFAIIFSVTFLGVKSLTKYSIKLNWIFSENPELKKMTWIFCLAIFIDVIIILGTDLYSEFIISLLTLLAVLLTIAFIWSVYDYTKNSLWRITPIGILKSHENKSIDSYIDEIKANSNEDMGFHPLDGLYEMMMSSLSSKEISTTKNAIKTYKKIVNDILYSQKSDDELIEEIFKANHLKRITIYSDYSEELELARNSIDSIYEIGEIGIETNNKITKESFKILDEVFKELREANPNTITIKHCLNRKNDLLKKAARDNQQSCINKLLYSDIQIEKLYKLRRQTEKPWIYKEILIDYLSVLETVQENFLKNNKDEILKTGKQKFKKPIPNSKLPKTIETAIEIHEAIFGLTIYSMRYIDSGSEPPVDWGNFTKFWKRISVQASKHPNYAEPIFESLIETTYILHIMNETGKIDEDTYNIWVYNISRIKKELKEAQVTSEPDLISKTIKQIKKRDNKKYNKYIKYQPKLEKTTHGIIFGREWGRPINLESWIVKIEKKINKRYEEIK</sequence>
<keyword evidence="3" id="KW-1185">Reference proteome</keyword>
<feature type="transmembrane region" description="Helical" evidence="1">
    <location>
        <begin position="86"/>
        <end position="104"/>
    </location>
</feature>
<keyword evidence="1" id="KW-0812">Transmembrane</keyword>